<dbReference type="InterPro" id="IPR050583">
    <property type="entry name" value="Mycobacterial_A85_antigen"/>
</dbReference>
<evidence type="ECO:0000313" key="2">
    <source>
        <dbReference type="Proteomes" id="UP000662074"/>
    </source>
</evidence>
<reference evidence="1" key="1">
    <citation type="journal article" date="2014" name="Int. J. Syst. Evol. Microbiol.">
        <title>Complete genome sequence of Corynebacterium casei LMG S-19264T (=DSM 44701T), isolated from a smear-ripened cheese.</title>
        <authorList>
            <consortium name="US DOE Joint Genome Institute (JGI-PGF)"/>
            <person name="Walter F."/>
            <person name="Albersmeier A."/>
            <person name="Kalinowski J."/>
            <person name="Ruckert C."/>
        </authorList>
    </citation>
    <scope>NUCLEOTIDE SEQUENCE</scope>
    <source>
        <strain evidence="1">CCM 8711</strain>
    </source>
</reference>
<evidence type="ECO:0008006" key="3">
    <source>
        <dbReference type="Google" id="ProtNLM"/>
    </source>
</evidence>
<name>A0A917N253_9SPHI</name>
<dbReference type="Pfam" id="PF00756">
    <property type="entry name" value="Esterase"/>
    <property type="match status" value="1"/>
</dbReference>
<organism evidence="1 2">
    <name type="scientific">Mucilaginibacter galii</name>
    <dbReference type="NCBI Taxonomy" id="2005073"/>
    <lineage>
        <taxon>Bacteria</taxon>
        <taxon>Pseudomonadati</taxon>
        <taxon>Bacteroidota</taxon>
        <taxon>Sphingobacteriia</taxon>
        <taxon>Sphingobacteriales</taxon>
        <taxon>Sphingobacteriaceae</taxon>
        <taxon>Mucilaginibacter</taxon>
    </lineage>
</organism>
<dbReference type="Proteomes" id="UP000662074">
    <property type="component" value="Unassembled WGS sequence"/>
</dbReference>
<protein>
    <recommendedName>
        <fullName evidence="3">Alpha/beta hydrolase</fullName>
    </recommendedName>
</protein>
<reference evidence="1" key="2">
    <citation type="submission" date="2020-09" db="EMBL/GenBank/DDBJ databases">
        <authorList>
            <person name="Sun Q."/>
            <person name="Sedlacek I."/>
        </authorList>
    </citation>
    <scope>NUCLEOTIDE SEQUENCE</scope>
    <source>
        <strain evidence="1">CCM 8711</strain>
    </source>
</reference>
<proteinExistence type="predicted"/>
<keyword evidence="2" id="KW-1185">Reference proteome</keyword>
<dbReference type="Gene3D" id="3.40.50.1820">
    <property type="entry name" value="alpha/beta hydrolase"/>
    <property type="match status" value="1"/>
</dbReference>
<dbReference type="InterPro" id="IPR029058">
    <property type="entry name" value="AB_hydrolase_fold"/>
</dbReference>
<dbReference type="PANTHER" id="PTHR48098">
    <property type="entry name" value="ENTEROCHELIN ESTERASE-RELATED"/>
    <property type="match status" value="1"/>
</dbReference>
<dbReference type="SUPFAM" id="SSF53474">
    <property type="entry name" value="alpha/beta-Hydrolases"/>
    <property type="match status" value="1"/>
</dbReference>
<dbReference type="AlphaFoldDB" id="A0A917N253"/>
<evidence type="ECO:0000313" key="1">
    <source>
        <dbReference type="EMBL" id="GGI51169.1"/>
    </source>
</evidence>
<dbReference type="PANTHER" id="PTHR48098:SF6">
    <property type="entry name" value="FERRI-BACILLIBACTIN ESTERASE BESA"/>
    <property type="match status" value="1"/>
</dbReference>
<sequence>METEQEQYIQADEQQHTASPQVQILDEHFNMPELQTDRRVWLYLPADYEHSGKHYPVIYMHDGQNLFDQYTASHQEWAVDEVMDERFYHNACIIVAVDHGEESRINEYCPYDSEEHGEGKGDAYTDFLVNTLKPFIDTHYRTQADARHTAIAGSSMGGLITAYAAIKHPEVFGNAGVFSPAFWLAKDIYAFVLGQDTLTNSRFYFVCGDAESEDMVGDMQGMAEIVKGKVANERQVSIQIIPGAGHNEQQWHDDFPAFYEWLLHGF</sequence>
<dbReference type="RefSeq" id="WP_188417018.1">
    <property type="nucleotide sequence ID" value="NZ_BMDO01000006.1"/>
</dbReference>
<dbReference type="InterPro" id="IPR000801">
    <property type="entry name" value="Esterase-like"/>
</dbReference>
<comment type="caution">
    <text evidence="1">The sequence shown here is derived from an EMBL/GenBank/DDBJ whole genome shotgun (WGS) entry which is preliminary data.</text>
</comment>
<accession>A0A917N253</accession>
<dbReference type="EMBL" id="BMDO01000006">
    <property type="protein sequence ID" value="GGI51169.1"/>
    <property type="molecule type" value="Genomic_DNA"/>
</dbReference>
<gene>
    <name evidence="1" type="ORF">GCM10011425_23810</name>
</gene>